<feature type="region of interest" description="Disordered" evidence="1">
    <location>
        <begin position="7"/>
        <end position="37"/>
    </location>
</feature>
<name>A0A5B0SBZ1_PUCGR</name>
<dbReference type="Pfam" id="PF04824">
    <property type="entry name" value="Rad21_Rec8"/>
    <property type="match status" value="1"/>
</dbReference>
<gene>
    <name evidence="3" type="ORF">PGTUg99_013020</name>
</gene>
<comment type="caution">
    <text evidence="3">The sequence shown here is derived from an EMBL/GenBank/DDBJ whole genome shotgun (WGS) entry which is preliminary data.</text>
</comment>
<feature type="domain" description="Rad21/Rec8-like protein C-terminal eukaryotic" evidence="2">
    <location>
        <begin position="77"/>
        <end position="122"/>
    </location>
</feature>
<reference evidence="3 4" key="1">
    <citation type="submission" date="2019-05" db="EMBL/GenBank/DDBJ databases">
        <title>Emergence of the Ug99 lineage of the wheat stem rust pathogen through somatic hybridization.</title>
        <authorList>
            <person name="Li F."/>
            <person name="Upadhyaya N.M."/>
            <person name="Sperschneider J."/>
            <person name="Matny O."/>
            <person name="Nguyen-Phuc H."/>
            <person name="Mago R."/>
            <person name="Raley C."/>
            <person name="Miller M.E."/>
            <person name="Silverstein K.A.T."/>
            <person name="Henningsen E."/>
            <person name="Hirsch C.D."/>
            <person name="Visser B."/>
            <person name="Pretorius Z.A."/>
            <person name="Steffenson B.J."/>
            <person name="Schwessinger B."/>
            <person name="Dodds P.N."/>
            <person name="Figueroa M."/>
        </authorList>
    </citation>
    <scope>NUCLEOTIDE SEQUENCE [LARGE SCALE GENOMIC DNA]</scope>
    <source>
        <strain evidence="3 4">Ug99</strain>
    </source>
</reference>
<evidence type="ECO:0000313" key="3">
    <source>
        <dbReference type="EMBL" id="KAA1135337.1"/>
    </source>
</evidence>
<dbReference type="EMBL" id="VDEP01000039">
    <property type="protein sequence ID" value="KAA1135337.1"/>
    <property type="molecule type" value="Genomic_DNA"/>
</dbReference>
<dbReference type="AlphaFoldDB" id="A0A5B0SBZ1"/>
<protein>
    <recommendedName>
        <fullName evidence="2">Rad21/Rec8-like protein C-terminal eukaryotic domain-containing protein</fullName>
    </recommendedName>
</protein>
<evidence type="ECO:0000259" key="2">
    <source>
        <dbReference type="Pfam" id="PF04824"/>
    </source>
</evidence>
<sequence length="128" mass="14293">MEWMLEKQVAGEAHKRRRSSLLSSREPTRISSTSQQIRSSLIPRNIEQLQQIETDPDALNFLAWSQSRIDDPSDFLFSDLAPVASTSSPIAAQAFIKVLSLASQDLIEVIEQDEAYGEIRLKILAPGP</sequence>
<evidence type="ECO:0000313" key="4">
    <source>
        <dbReference type="Proteomes" id="UP000325313"/>
    </source>
</evidence>
<accession>A0A5B0SBZ1</accession>
<evidence type="ECO:0000256" key="1">
    <source>
        <dbReference type="SAM" id="MobiDB-lite"/>
    </source>
</evidence>
<dbReference type="InterPro" id="IPR006909">
    <property type="entry name" value="Rad21/Rec8_C_eu"/>
</dbReference>
<organism evidence="3 4">
    <name type="scientific">Puccinia graminis f. sp. tritici</name>
    <dbReference type="NCBI Taxonomy" id="56615"/>
    <lineage>
        <taxon>Eukaryota</taxon>
        <taxon>Fungi</taxon>
        <taxon>Dikarya</taxon>
        <taxon>Basidiomycota</taxon>
        <taxon>Pucciniomycotina</taxon>
        <taxon>Pucciniomycetes</taxon>
        <taxon>Pucciniales</taxon>
        <taxon>Pucciniaceae</taxon>
        <taxon>Puccinia</taxon>
    </lineage>
</organism>
<feature type="compositionally biased region" description="Low complexity" evidence="1">
    <location>
        <begin position="20"/>
        <end position="37"/>
    </location>
</feature>
<proteinExistence type="predicted"/>
<dbReference type="Proteomes" id="UP000325313">
    <property type="component" value="Unassembled WGS sequence"/>
</dbReference>